<reference evidence="2 3" key="1">
    <citation type="submission" date="2015-05" db="EMBL/GenBank/DDBJ databases">
        <title>Genome assembly of Archangium gephyra DSM 2261.</title>
        <authorList>
            <person name="Sharma G."/>
            <person name="Subramanian S."/>
        </authorList>
    </citation>
    <scope>NUCLEOTIDE SEQUENCE [LARGE SCALE GENOMIC DNA]</scope>
    <source>
        <strain evidence="2 3">DSM 2261</strain>
    </source>
</reference>
<proteinExistence type="predicted"/>
<feature type="coiled-coil region" evidence="1">
    <location>
        <begin position="155"/>
        <end position="191"/>
    </location>
</feature>
<dbReference type="InterPro" id="IPR011990">
    <property type="entry name" value="TPR-like_helical_dom_sf"/>
</dbReference>
<dbReference type="EMBL" id="CP011509">
    <property type="protein sequence ID" value="AKJ06658.1"/>
    <property type="molecule type" value="Genomic_DNA"/>
</dbReference>
<keyword evidence="1" id="KW-0175">Coiled coil</keyword>
<evidence type="ECO:0000256" key="1">
    <source>
        <dbReference type="SAM" id="Coils"/>
    </source>
</evidence>
<dbReference type="Gene3D" id="1.25.40.10">
    <property type="entry name" value="Tetratricopeptide repeat domain"/>
    <property type="match status" value="1"/>
</dbReference>
<protein>
    <recommendedName>
        <fullName evidence="4">Tetratricopeptide repeat protein</fullName>
    </recommendedName>
</protein>
<evidence type="ECO:0008006" key="4">
    <source>
        <dbReference type="Google" id="ProtNLM"/>
    </source>
</evidence>
<gene>
    <name evidence="2" type="ORF">AA314_08284</name>
</gene>
<dbReference type="Proteomes" id="UP000035579">
    <property type="component" value="Chromosome"/>
</dbReference>
<accession>A0AAC8THZ1</accession>
<dbReference type="AlphaFoldDB" id="A0AAC8THZ1"/>
<evidence type="ECO:0000313" key="3">
    <source>
        <dbReference type="Proteomes" id="UP000035579"/>
    </source>
</evidence>
<name>A0AAC8THZ1_9BACT</name>
<dbReference type="KEGG" id="age:AA314_08284"/>
<organism evidence="2 3">
    <name type="scientific">Archangium gephyra</name>
    <dbReference type="NCBI Taxonomy" id="48"/>
    <lineage>
        <taxon>Bacteria</taxon>
        <taxon>Pseudomonadati</taxon>
        <taxon>Myxococcota</taxon>
        <taxon>Myxococcia</taxon>
        <taxon>Myxococcales</taxon>
        <taxon>Cystobacterineae</taxon>
        <taxon>Archangiaceae</taxon>
        <taxon>Archangium</taxon>
    </lineage>
</organism>
<sequence>MRLVGRGYLELVADYFWLQTIQATGRAVVAEEYGDIYPYAELTTDLDPKFGLVYVFAGGALPTNTGREIWANTDESTRLLRKGLKMFPDDLKMHMLLAYNLSAFHKQYQEAAQVLERASRLPGAPSYLPALATRLYAQSGSVDAGLALARSLADAADDEETRELFKQRVRELELEGELRHVEASIDRFRQEFGTAPPDVETLLWLGFLDRPPYDPQGGGFFIGADERAYSQTQQRRLEIFTPDNRGYQWAMPMER</sequence>
<dbReference type="SUPFAM" id="SSF48452">
    <property type="entry name" value="TPR-like"/>
    <property type="match status" value="1"/>
</dbReference>
<evidence type="ECO:0000313" key="2">
    <source>
        <dbReference type="EMBL" id="AKJ06658.1"/>
    </source>
</evidence>